<gene>
    <name evidence="1" type="ordered locus">Arcve_1379</name>
</gene>
<protein>
    <submittedName>
        <fullName evidence="1">Uncharacterized protein</fullName>
    </submittedName>
</protein>
<organism evidence="1 2">
    <name type="scientific">Archaeoglobus veneficus (strain DSM 11195 / SNP6)</name>
    <dbReference type="NCBI Taxonomy" id="693661"/>
    <lineage>
        <taxon>Archaea</taxon>
        <taxon>Methanobacteriati</taxon>
        <taxon>Methanobacteriota</taxon>
        <taxon>Archaeoglobi</taxon>
        <taxon>Archaeoglobales</taxon>
        <taxon>Archaeoglobaceae</taxon>
        <taxon>Archaeoglobus</taxon>
    </lineage>
</organism>
<accession>F2KNI1</accession>
<dbReference type="EMBL" id="CP002588">
    <property type="protein sequence ID" value="AEA47383.1"/>
    <property type="molecule type" value="Genomic_DNA"/>
</dbReference>
<dbReference type="AlphaFoldDB" id="F2KNI1"/>
<sequence length="223" mass="26153">METYPDLKSDIAKFVRRIFNDVSYLSEKRVELTIKDAIMLMKKIGDSSDIHLILSSTGWRSWIWKLIQDFESDFNKRYQLRLSTNYKAKLILILTSSPGAVLEFLKFITTPIFLDEFAILRDFLEISGVISGIMDGVQVYTIPTTKLFDEIPNSFYEKEGRIFKVRYLKLDKLIEPVRVISELNFRLYYALINDLERGILNQNFFENVEKLKMASEGSQQYQK</sequence>
<dbReference type="HOGENOM" id="CLU_1237871_0_0_2"/>
<proteinExistence type="predicted"/>
<dbReference type="KEGG" id="ave:Arcve_1379"/>
<dbReference type="Proteomes" id="UP000008136">
    <property type="component" value="Chromosome"/>
</dbReference>
<reference evidence="1 2" key="1">
    <citation type="submission" date="2011-03" db="EMBL/GenBank/DDBJ databases">
        <title>The complete genome of Archaeoglobus veneficus SNP6.</title>
        <authorList>
            <consortium name="US DOE Joint Genome Institute (JGI-PGF)"/>
            <person name="Lucas S."/>
            <person name="Copeland A."/>
            <person name="Lapidus A."/>
            <person name="Bruce D."/>
            <person name="Goodwin L."/>
            <person name="Pitluck S."/>
            <person name="Kyrpides N."/>
            <person name="Mavromatis K."/>
            <person name="Pagani I."/>
            <person name="Ivanova N."/>
            <person name="Mikhailova N."/>
            <person name="Lu M."/>
            <person name="Detter J.C."/>
            <person name="Tapia R."/>
            <person name="Han C."/>
            <person name="Land M."/>
            <person name="Hauser L."/>
            <person name="Markowitz V."/>
            <person name="Cheng J.-F."/>
            <person name="Hugenholtz P."/>
            <person name="Woyke T."/>
            <person name="Wu D."/>
            <person name="Spring S."/>
            <person name="Brambilla E."/>
            <person name="Klenk H.-P."/>
            <person name="Eisen J.A."/>
        </authorList>
    </citation>
    <scope>NUCLEOTIDE SEQUENCE [LARGE SCALE GENOMIC DNA]</scope>
    <source>
        <strain>SNP6</strain>
    </source>
</reference>
<evidence type="ECO:0000313" key="1">
    <source>
        <dbReference type="EMBL" id="AEA47383.1"/>
    </source>
</evidence>
<dbReference type="STRING" id="693661.Arcve_1379"/>
<name>F2KNI1_ARCVS</name>
<keyword evidence="2" id="KW-1185">Reference proteome</keyword>
<evidence type="ECO:0000313" key="2">
    <source>
        <dbReference type="Proteomes" id="UP000008136"/>
    </source>
</evidence>